<dbReference type="InterPro" id="IPR013783">
    <property type="entry name" value="Ig-like_fold"/>
</dbReference>
<feature type="region of interest" description="Disordered" evidence="16">
    <location>
        <begin position="1"/>
        <end position="41"/>
    </location>
</feature>
<evidence type="ECO:0000256" key="2">
    <source>
        <dbReference type="ARBA" id="ARBA00022645"/>
    </source>
</evidence>
<feature type="domain" description="Penicillin-binding protein transpeptidase" evidence="18">
    <location>
        <begin position="384"/>
        <end position="663"/>
    </location>
</feature>
<accession>A0A6I4VUT7</accession>
<keyword evidence="11 17" id="KW-0472">Membrane</keyword>
<evidence type="ECO:0000259" key="19">
    <source>
        <dbReference type="Pfam" id="PF00912"/>
    </source>
</evidence>
<evidence type="ECO:0000313" key="21">
    <source>
        <dbReference type="Proteomes" id="UP000430692"/>
    </source>
</evidence>
<gene>
    <name evidence="20" type="ORF">GSM42_09490</name>
</gene>
<evidence type="ECO:0000256" key="12">
    <source>
        <dbReference type="ARBA" id="ARBA00023268"/>
    </source>
</evidence>
<dbReference type="EMBL" id="WUUL01000005">
    <property type="protein sequence ID" value="MXQ53945.1"/>
    <property type="molecule type" value="Genomic_DNA"/>
</dbReference>
<evidence type="ECO:0000256" key="3">
    <source>
        <dbReference type="ARBA" id="ARBA00022670"/>
    </source>
</evidence>
<dbReference type="InterPro" id="IPR036950">
    <property type="entry name" value="PBP_transglycosylase"/>
</dbReference>
<dbReference type="Gene3D" id="1.10.3810.10">
    <property type="entry name" value="Biosynthetic peptidoglycan transglycosylase-like"/>
    <property type="match status" value="1"/>
</dbReference>
<evidence type="ECO:0000256" key="13">
    <source>
        <dbReference type="ARBA" id="ARBA00023316"/>
    </source>
</evidence>
<dbReference type="PANTHER" id="PTHR32282:SF32">
    <property type="entry name" value="PENICILLIN-BINDING PROTEIN 2A"/>
    <property type="match status" value="1"/>
</dbReference>
<reference evidence="20 21" key="1">
    <citation type="submission" date="2019-12" db="EMBL/GenBank/DDBJ databases">
        <title>Whole-genome analyses of novel actinobacteria.</title>
        <authorList>
            <person name="Sahin N."/>
            <person name="Saygin H."/>
        </authorList>
    </citation>
    <scope>NUCLEOTIDE SEQUENCE [LARGE SCALE GENOMIC DNA]</scope>
    <source>
        <strain evidence="20 21">KC615</strain>
    </source>
</reference>
<dbReference type="RefSeq" id="WP_160801300.1">
    <property type="nucleotide sequence ID" value="NZ_WUUL01000005.1"/>
</dbReference>
<dbReference type="GO" id="GO:0008658">
    <property type="term" value="F:penicillin binding"/>
    <property type="evidence" value="ECO:0007669"/>
    <property type="project" value="InterPro"/>
</dbReference>
<keyword evidence="1" id="KW-1003">Cell membrane</keyword>
<evidence type="ECO:0000256" key="7">
    <source>
        <dbReference type="ARBA" id="ARBA00022801"/>
    </source>
</evidence>
<dbReference type="InterPro" id="IPR001460">
    <property type="entry name" value="PCN-bd_Tpept"/>
</dbReference>
<dbReference type="Proteomes" id="UP000430692">
    <property type="component" value="Unassembled WGS sequence"/>
</dbReference>
<organism evidence="20 21">
    <name type="scientific">Shimazuella alba</name>
    <dbReference type="NCBI Taxonomy" id="2690964"/>
    <lineage>
        <taxon>Bacteria</taxon>
        <taxon>Bacillati</taxon>
        <taxon>Bacillota</taxon>
        <taxon>Bacilli</taxon>
        <taxon>Bacillales</taxon>
        <taxon>Thermoactinomycetaceae</taxon>
        <taxon>Shimazuella</taxon>
    </lineage>
</organism>
<comment type="catalytic activity">
    <reaction evidence="14">
        <text>Preferential cleavage: (Ac)2-L-Lys-D-Ala-|-D-Ala. Also transpeptidation of peptidyl-alanyl moieties that are N-acyl substituents of D-alanine.</text>
        <dbReference type="EC" id="3.4.16.4"/>
    </reaction>
</comment>
<keyword evidence="10 17" id="KW-1133">Transmembrane helix</keyword>
<evidence type="ECO:0000256" key="15">
    <source>
        <dbReference type="ARBA" id="ARBA00049902"/>
    </source>
</evidence>
<dbReference type="Gene3D" id="3.40.710.10">
    <property type="entry name" value="DD-peptidase/beta-lactamase superfamily"/>
    <property type="match status" value="1"/>
</dbReference>
<keyword evidence="3" id="KW-0645">Protease</keyword>
<evidence type="ECO:0000256" key="17">
    <source>
        <dbReference type="SAM" id="Phobius"/>
    </source>
</evidence>
<evidence type="ECO:0000256" key="10">
    <source>
        <dbReference type="ARBA" id="ARBA00022989"/>
    </source>
</evidence>
<name>A0A6I4VUT7_9BACL</name>
<proteinExistence type="predicted"/>
<feature type="compositionally biased region" description="Low complexity" evidence="16">
    <location>
        <begin position="816"/>
        <end position="856"/>
    </location>
</feature>
<evidence type="ECO:0000256" key="4">
    <source>
        <dbReference type="ARBA" id="ARBA00022676"/>
    </source>
</evidence>
<feature type="domain" description="Glycosyl transferase family 51" evidence="19">
    <location>
        <begin position="99"/>
        <end position="280"/>
    </location>
</feature>
<evidence type="ECO:0000259" key="18">
    <source>
        <dbReference type="Pfam" id="PF00905"/>
    </source>
</evidence>
<keyword evidence="8" id="KW-0133">Cell shape</keyword>
<evidence type="ECO:0000256" key="5">
    <source>
        <dbReference type="ARBA" id="ARBA00022679"/>
    </source>
</evidence>
<comment type="caution">
    <text evidence="20">The sequence shown here is derived from an EMBL/GenBank/DDBJ whole genome shotgun (WGS) entry which is preliminary data.</text>
</comment>
<dbReference type="Gene3D" id="2.60.40.10">
    <property type="entry name" value="Immunoglobulins"/>
    <property type="match status" value="1"/>
</dbReference>
<dbReference type="InterPro" id="IPR023346">
    <property type="entry name" value="Lysozyme-like_dom_sf"/>
</dbReference>
<dbReference type="SUPFAM" id="SSF56601">
    <property type="entry name" value="beta-lactamase/transpeptidase-like"/>
    <property type="match status" value="1"/>
</dbReference>
<keyword evidence="2" id="KW-0121">Carboxypeptidase</keyword>
<dbReference type="PANTHER" id="PTHR32282">
    <property type="entry name" value="BINDING PROTEIN TRANSPEPTIDASE, PUTATIVE-RELATED"/>
    <property type="match status" value="1"/>
</dbReference>
<evidence type="ECO:0000256" key="16">
    <source>
        <dbReference type="SAM" id="MobiDB-lite"/>
    </source>
</evidence>
<dbReference type="InterPro" id="IPR050396">
    <property type="entry name" value="Glycosyltr_51/Transpeptidase"/>
</dbReference>
<dbReference type="SUPFAM" id="SSF53955">
    <property type="entry name" value="Lysozyme-like"/>
    <property type="match status" value="1"/>
</dbReference>
<keyword evidence="7" id="KW-0378">Hydrolase</keyword>
<dbReference type="GO" id="GO:0030288">
    <property type="term" value="C:outer membrane-bounded periplasmic space"/>
    <property type="evidence" value="ECO:0007669"/>
    <property type="project" value="TreeGrafter"/>
</dbReference>
<dbReference type="Pfam" id="PF00912">
    <property type="entry name" value="Transgly"/>
    <property type="match status" value="1"/>
</dbReference>
<dbReference type="InterPro" id="IPR012338">
    <property type="entry name" value="Beta-lactam/transpept-like"/>
</dbReference>
<dbReference type="GO" id="GO:0071555">
    <property type="term" value="P:cell wall organization"/>
    <property type="evidence" value="ECO:0007669"/>
    <property type="project" value="UniProtKB-KW"/>
</dbReference>
<keyword evidence="4" id="KW-0328">Glycosyltransferase</keyword>
<sequence>MDDFQRRNNQRRNNQQSFQPRTRTERLGSRVSQMSGKNGKKGKYSRFFNKKWFILVGLTSLLLIVGGCSAVMMSANVYKIEELEKLNFSTSVFDEKGNQIGRVGTVYREYISMETLKKTNPDLPEAFVKVEDQRFYEHSGVDWFGLGRAVIKNVISLGKGEGGGTITMQVARNVLLQDRTKTYTRKLKEIGAALNIERQYNKDKILETYLNYIDFGNQVAGIEMAAKIYFGKDLKTQTLEPQEIAFLAGLPKAPSTYNPYRSEKGMQKAIERRNVVLMKMAETEDRPPIISVAEKEKLQKLPLGTNEEYLAKYSKQSKYQAYTNQVLKEIENRYNLDDEELNSNGYKIYTGIDTHAQQVVEEALQKEELFEGKESYEGAVDSGITLLDSKSGLIRAIGGGRNYKPGSRNRARELIQPGSSIKPLTVFAPAVQEKGFNPYTPLEDKEYKVGDWSPKNFSGSYSGNVTMNKAVYSSLNVVTVKMLMEDVKLDTAYSYGKDKLKLPLVPQDKGPAALALGGLTHGVNTISMAQAFSTFPNNGQMVTAHTITKIVDKNGTEIKPKDGQEINAKGNPSKVFSPQTAWYMTLMMKEVVENPGGTAHKAVKVKTEVAGKTGTIQEENAGWFVGYTPSLVLAVNVFNDTVDGVKGTAKITGGSMPAKVFNYVLKNTLNGKVEKFKKPEGVPDPVPPFQLKAPNLSGSYNADNNSVHLSWQKQDGRVVYTIQRSEDGVNFSDLQTNVSGNSFTDTSVQAPNGGLFGGGGEKSYYYKVIATDTQASGSGPAQQSSGAVQVIVKAKQEQQQPQPCDENGQPEGCIPQTNDQNGQNDNDNGPNNNGNVDQGGENAAAGEDNGVNNADNTGWIGGNRKNGGDNN</sequence>
<evidence type="ECO:0000256" key="8">
    <source>
        <dbReference type="ARBA" id="ARBA00022960"/>
    </source>
</evidence>
<dbReference type="GO" id="GO:0009252">
    <property type="term" value="P:peptidoglycan biosynthetic process"/>
    <property type="evidence" value="ECO:0007669"/>
    <property type="project" value="UniProtKB-KW"/>
</dbReference>
<dbReference type="Pfam" id="PF00905">
    <property type="entry name" value="Transpeptidase"/>
    <property type="match status" value="1"/>
</dbReference>
<keyword evidence="13" id="KW-0961">Cell wall biogenesis/degradation</keyword>
<protein>
    <submittedName>
        <fullName evidence="20">Uncharacterized protein</fullName>
    </submittedName>
</protein>
<keyword evidence="5" id="KW-0808">Transferase</keyword>
<dbReference type="GO" id="GO:0009002">
    <property type="term" value="F:serine-type D-Ala-D-Ala carboxypeptidase activity"/>
    <property type="evidence" value="ECO:0007669"/>
    <property type="project" value="UniProtKB-EC"/>
</dbReference>
<keyword evidence="9" id="KW-0573">Peptidoglycan synthesis</keyword>
<dbReference type="GO" id="GO:0006508">
    <property type="term" value="P:proteolysis"/>
    <property type="evidence" value="ECO:0007669"/>
    <property type="project" value="UniProtKB-KW"/>
</dbReference>
<dbReference type="InterPro" id="IPR001264">
    <property type="entry name" value="Glyco_trans_51"/>
</dbReference>
<evidence type="ECO:0000256" key="11">
    <source>
        <dbReference type="ARBA" id="ARBA00023136"/>
    </source>
</evidence>
<dbReference type="GO" id="GO:0008955">
    <property type="term" value="F:peptidoglycan glycosyltransferase activity"/>
    <property type="evidence" value="ECO:0007669"/>
    <property type="project" value="UniProtKB-EC"/>
</dbReference>
<keyword evidence="21" id="KW-1185">Reference proteome</keyword>
<feature type="region of interest" description="Disordered" evidence="16">
    <location>
        <begin position="788"/>
        <end position="871"/>
    </location>
</feature>
<keyword evidence="6 17" id="KW-0812">Transmembrane</keyword>
<feature type="compositionally biased region" description="Gly residues" evidence="16">
    <location>
        <begin position="859"/>
        <end position="871"/>
    </location>
</feature>
<evidence type="ECO:0000256" key="9">
    <source>
        <dbReference type="ARBA" id="ARBA00022984"/>
    </source>
</evidence>
<dbReference type="AlphaFoldDB" id="A0A6I4VUT7"/>
<dbReference type="GO" id="GO:0008360">
    <property type="term" value="P:regulation of cell shape"/>
    <property type="evidence" value="ECO:0007669"/>
    <property type="project" value="UniProtKB-KW"/>
</dbReference>
<evidence type="ECO:0000256" key="14">
    <source>
        <dbReference type="ARBA" id="ARBA00034000"/>
    </source>
</evidence>
<comment type="catalytic activity">
    <reaction evidence="15">
        <text>[GlcNAc-(1-&gt;4)-Mur2Ac(oyl-L-Ala-gamma-D-Glu-L-Lys-D-Ala-D-Ala)](n)-di-trans,octa-cis-undecaprenyl diphosphate + beta-D-GlcNAc-(1-&gt;4)-Mur2Ac(oyl-L-Ala-gamma-D-Glu-L-Lys-D-Ala-D-Ala)-di-trans,octa-cis-undecaprenyl diphosphate = [GlcNAc-(1-&gt;4)-Mur2Ac(oyl-L-Ala-gamma-D-Glu-L-Lys-D-Ala-D-Ala)](n+1)-di-trans,octa-cis-undecaprenyl diphosphate + di-trans,octa-cis-undecaprenyl diphosphate + H(+)</text>
        <dbReference type="Rhea" id="RHEA:23708"/>
        <dbReference type="Rhea" id="RHEA-COMP:9602"/>
        <dbReference type="Rhea" id="RHEA-COMP:9603"/>
        <dbReference type="ChEBI" id="CHEBI:15378"/>
        <dbReference type="ChEBI" id="CHEBI:58405"/>
        <dbReference type="ChEBI" id="CHEBI:60033"/>
        <dbReference type="ChEBI" id="CHEBI:78435"/>
        <dbReference type="EC" id="2.4.99.28"/>
    </reaction>
</comment>
<feature type="transmembrane region" description="Helical" evidence="17">
    <location>
        <begin position="52"/>
        <end position="73"/>
    </location>
</feature>
<keyword evidence="12" id="KW-0511">Multifunctional enzyme</keyword>
<evidence type="ECO:0000256" key="6">
    <source>
        <dbReference type="ARBA" id="ARBA00022692"/>
    </source>
</evidence>
<evidence type="ECO:0000256" key="1">
    <source>
        <dbReference type="ARBA" id="ARBA00022475"/>
    </source>
</evidence>
<evidence type="ECO:0000313" key="20">
    <source>
        <dbReference type="EMBL" id="MXQ53945.1"/>
    </source>
</evidence>